<dbReference type="EMBL" id="CAUYUJ010006745">
    <property type="protein sequence ID" value="CAK0818508.1"/>
    <property type="molecule type" value="Genomic_DNA"/>
</dbReference>
<evidence type="ECO:0000313" key="2">
    <source>
        <dbReference type="Proteomes" id="UP001189429"/>
    </source>
</evidence>
<gene>
    <name evidence="1" type="ORF">PCOR1329_LOCUS20760</name>
</gene>
<proteinExistence type="predicted"/>
<comment type="caution">
    <text evidence="1">The sequence shown here is derived from an EMBL/GenBank/DDBJ whole genome shotgun (WGS) entry which is preliminary data.</text>
</comment>
<sequence>PMLNPRIRKMLPITPAKLRRGAAERQIVKWKDVRGPIAAVQATLLQIGWGPQSPDAWLFPAFGDEQFATAVASHFEDVLGAFMGDCVQLQRMEAARYVAGEDLAAGAGVKTVQMELSRLAPQSKFYEWAADVAVTSGGQWTRGRQALAGLAAQPALRLRGVPSKDLTVP</sequence>
<evidence type="ECO:0000313" key="1">
    <source>
        <dbReference type="EMBL" id="CAK0818508.1"/>
    </source>
</evidence>
<organism evidence="1 2">
    <name type="scientific">Prorocentrum cordatum</name>
    <dbReference type="NCBI Taxonomy" id="2364126"/>
    <lineage>
        <taxon>Eukaryota</taxon>
        <taxon>Sar</taxon>
        <taxon>Alveolata</taxon>
        <taxon>Dinophyceae</taxon>
        <taxon>Prorocentrales</taxon>
        <taxon>Prorocentraceae</taxon>
        <taxon>Prorocentrum</taxon>
    </lineage>
</organism>
<feature type="non-terminal residue" evidence="1">
    <location>
        <position position="1"/>
    </location>
</feature>
<accession>A0ABN9RL52</accession>
<protein>
    <submittedName>
        <fullName evidence="1">Uncharacterized protein</fullName>
    </submittedName>
</protein>
<reference evidence="1" key="1">
    <citation type="submission" date="2023-10" db="EMBL/GenBank/DDBJ databases">
        <authorList>
            <person name="Chen Y."/>
            <person name="Shah S."/>
            <person name="Dougan E. K."/>
            <person name="Thang M."/>
            <person name="Chan C."/>
        </authorList>
    </citation>
    <scope>NUCLEOTIDE SEQUENCE [LARGE SCALE GENOMIC DNA]</scope>
</reference>
<feature type="non-terminal residue" evidence="1">
    <location>
        <position position="169"/>
    </location>
</feature>
<keyword evidence="2" id="KW-1185">Reference proteome</keyword>
<dbReference type="Proteomes" id="UP001189429">
    <property type="component" value="Unassembled WGS sequence"/>
</dbReference>
<name>A0ABN9RL52_9DINO</name>